<accession>A0ABW0GF23</accession>
<evidence type="ECO:0000313" key="6">
    <source>
        <dbReference type="EMBL" id="MFC5358163.1"/>
    </source>
</evidence>
<keyword evidence="2" id="KW-0805">Transcription regulation</keyword>
<keyword evidence="7" id="KW-1185">Reference proteome</keyword>
<keyword evidence="3" id="KW-0238">DNA-binding</keyword>
<evidence type="ECO:0000256" key="4">
    <source>
        <dbReference type="ARBA" id="ARBA00023163"/>
    </source>
</evidence>
<proteinExistence type="inferred from homology"/>
<dbReference type="Gene3D" id="1.10.10.10">
    <property type="entry name" value="Winged helix-like DNA-binding domain superfamily/Winged helix DNA-binding domain"/>
    <property type="match status" value="1"/>
</dbReference>
<dbReference type="InterPro" id="IPR036390">
    <property type="entry name" value="WH_DNA-bd_sf"/>
</dbReference>
<name>A0ABW0GF23_9PROT</name>
<evidence type="ECO:0000256" key="3">
    <source>
        <dbReference type="ARBA" id="ARBA00023125"/>
    </source>
</evidence>
<evidence type="ECO:0000259" key="5">
    <source>
        <dbReference type="PROSITE" id="PS50931"/>
    </source>
</evidence>
<gene>
    <name evidence="6" type="ORF">ACFPMG_24555</name>
</gene>
<dbReference type="Pfam" id="PF03466">
    <property type="entry name" value="LysR_substrate"/>
    <property type="match status" value="1"/>
</dbReference>
<dbReference type="PANTHER" id="PTHR30537:SF3">
    <property type="entry name" value="TRANSCRIPTIONAL REGULATORY PROTEIN"/>
    <property type="match status" value="1"/>
</dbReference>
<dbReference type="SUPFAM" id="SSF46785">
    <property type="entry name" value="Winged helix' DNA-binding domain"/>
    <property type="match status" value="1"/>
</dbReference>
<dbReference type="EMBL" id="JBHSLC010000081">
    <property type="protein sequence ID" value="MFC5358163.1"/>
    <property type="molecule type" value="Genomic_DNA"/>
</dbReference>
<comment type="similarity">
    <text evidence="1">Belongs to the LysR transcriptional regulatory family.</text>
</comment>
<protein>
    <submittedName>
        <fullName evidence="6">LysR family transcriptional regulator</fullName>
    </submittedName>
</protein>
<dbReference type="InterPro" id="IPR000847">
    <property type="entry name" value="LysR_HTH_N"/>
</dbReference>
<comment type="caution">
    <text evidence="6">The sequence shown here is derived from an EMBL/GenBank/DDBJ whole genome shotgun (WGS) entry which is preliminary data.</text>
</comment>
<dbReference type="RefSeq" id="WP_376997866.1">
    <property type="nucleotide sequence ID" value="NZ_JBHSLC010000081.1"/>
</dbReference>
<reference evidence="7" key="1">
    <citation type="journal article" date="2019" name="Int. J. Syst. Evol. Microbiol.">
        <title>The Global Catalogue of Microorganisms (GCM) 10K type strain sequencing project: providing services to taxonomists for standard genome sequencing and annotation.</title>
        <authorList>
            <consortium name="The Broad Institute Genomics Platform"/>
            <consortium name="The Broad Institute Genome Sequencing Center for Infectious Disease"/>
            <person name="Wu L."/>
            <person name="Ma J."/>
        </authorList>
    </citation>
    <scope>NUCLEOTIDE SEQUENCE [LARGE SCALE GENOMIC DNA]</scope>
    <source>
        <strain evidence="7">CCUG 58760</strain>
    </source>
</reference>
<dbReference type="InterPro" id="IPR036388">
    <property type="entry name" value="WH-like_DNA-bd_sf"/>
</dbReference>
<dbReference type="Pfam" id="PF00126">
    <property type="entry name" value="HTH_1"/>
    <property type="match status" value="1"/>
</dbReference>
<dbReference type="InterPro" id="IPR058163">
    <property type="entry name" value="LysR-type_TF_proteobact-type"/>
</dbReference>
<dbReference type="PROSITE" id="PS50931">
    <property type="entry name" value="HTH_LYSR"/>
    <property type="match status" value="1"/>
</dbReference>
<sequence>MVDLDWDDVQLFLRVVRAGSFNAAAEGTPQTQPTISRRIFALEQKLNTRLFRRLPRGVRLTPAGDAILCFALEMERAARFIVASAAQETELSGRVRLWVTDGIGGYWLPPRLAEFHKRFPAVTVDILCSQEPPNIDKMEADIVVHWVEPTHPDLVVLSKNTMVFRPCASRDYLEIYGVPQNLADLRRHRLCNHLHYPRDGEWKTWADLLDGHPNLSYRTNSSMTLGEATVHGVGISLQPIGVVDREPNVVMLDLEGYETSVTFWLVCHRETKDVPRMRALIEHLQSTLFQSQLQGTAFKKLPNSE</sequence>
<keyword evidence="4" id="KW-0804">Transcription</keyword>
<evidence type="ECO:0000313" key="7">
    <source>
        <dbReference type="Proteomes" id="UP001596166"/>
    </source>
</evidence>
<dbReference type="InterPro" id="IPR005119">
    <property type="entry name" value="LysR_subst-bd"/>
</dbReference>
<feature type="domain" description="HTH lysR-type" evidence="5">
    <location>
        <begin position="4"/>
        <end position="61"/>
    </location>
</feature>
<evidence type="ECO:0000256" key="2">
    <source>
        <dbReference type="ARBA" id="ARBA00023015"/>
    </source>
</evidence>
<dbReference type="SUPFAM" id="SSF53850">
    <property type="entry name" value="Periplasmic binding protein-like II"/>
    <property type="match status" value="1"/>
</dbReference>
<dbReference type="PANTHER" id="PTHR30537">
    <property type="entry name" value="HTH-TYPE TRANSCRIPTIONAL REGULATOR"/>
    <property type="match status" value="1"/>
</dbReference>
<dbReference type="Gene3D" id="3.40.190.290">
    <property type="match status" value="1"/>
</dbReference>
<dbReference type="Proteomes" id="UP001596166">
    <property type="component" value="Unassembled WGS sequence"/>
</dbReference>
<evidence type="ECO:0000256" key="1">
    <source>
        <dbReference type="ARBA" id="ARBA00009437"/>
    </source>
</evidence>
<organism evidence="6 7">
    <name type="scientific">Azospirillum himalayense</name>
    <dbReference type="NCBI Taxonomy" id="654847"/>
    <lineage>
        <taxon>Bacteria</taxon>
        <taxon>Pseudomonadati</taxon>
        <taxon>Pseudomonadota</taxon>
        <taxon>Alphaproteobacteria</taxon>
        <taxon>Rhodospirillales</taxon>
        <taxon>Azospirillaceae</taxon>
        <taxon>Azospirillum</taxon>
    </lineage>
</organism>